<evidence type="ECO:0008006" key="4">
    <source>
        <dbReference type="Google" id="ProtNLM"/>
    </source>
</evidence>
<feature type="chain" id="PRO_5045222103" description="Secreted protein" evidence="1">
    <location>
        <begin position="27"/>
        <end position="117"/>
    </location>
</feature>
<accession>A0ABW4LK48</accession>
<dbReference type="EMBL" id="JBHUEA010000020">
    <property type="protein sequence ID" value="MFD1722444.1"/>
    <property type="molecule type" value="Genomic_DNA"/>
</dbReference>
<protein>
    <recommendedName>
        <fullName evidence="4">Secreted protein</fullName>
    </recommendedName>
</protein>
<dbReference type="Proteomes" id="UP001597347">
    <property type="component" value="Unassembled WGS sequence"/>
</dbReference>
<gene>
    <name evidence="2" type="ORF">ACFSBI_12875</name>
</gene>
<sequence length="117" mass="11690">MRGPVLRAAVVALLLAAVVAAPAVMAAMHLGSSMTMAMTATRTHTSQHNQPAVDQQANVCSQNPLLAVAHTPVLPGALAACLDATTSIAAPQPASTPAGQLPARAPPSLLALGISRT</sequence>
<proteinExistence type="predicted"/>
<evidence type="ECO:0000313" key="2">
    <source>
        <dbReference type="EMBL" id="MFD1722444.1"/>
    </source>
</evidence>
<evidence type="ECO:0000313" key="3">
    <source>
        <dbReference type="Proteomes" id="UP001597347"/>
    </source>
</evidence>
<dbReference type="RefSeq" id="WP_377935536.1">
    <property type="nucleotide sequence ID" value="NZ_JBHUEA010000020.1"/>
</dbReference>
<organism evidence="2 3">
    <name type="scientific">Amnibacterium endophyticum</name>
    <dbReference type="NCBI Taxonomy" id="2109337"/>
    <lineage>
        <taxon>Bacteria</taxon>
        <taxon>Bacillati</taxon>
        <taxon>Actinomycetota</taxon>
        <taxon>Actinomycetes</taxon>
        <taxon>Micrococcales</taxon>
        <taxon>Microbacteriaceae</taxon>
        <taxon>Amnibacterium</taxon>
    </lineage>
</organism>
<name>A0ABW4LK48_9MICO</name>
<evidence type="ECO:0000256" key="1">
    <source>
        <dbReference type="SAM" id="SignalP"/>
    </source>
</evidence>
<reference evidence="3" key="1">
    <citation type="journal article" date="2019" name="Int. J. Syst. Evol. Microbiol.">
        <title>The Global Catalogue of Microorganisms (GCM) 10K type strain sequencing project: providing services to taxonomists for standard genome sequencing and annotation.</title>
        <authorList>
            <consortium name="The Broad Institute Genomics Platform"/>
            <consortium name="The Broad Institute Genome Sequencing Center for Infectious Disease"/>
            <person name="Wu L."/>
            <person name="Ma J."/>
        </authorList>
    </citation>
    <scope>NUCLEOTIDE SEQUENCE [LARGE SCALE GENOMIC DNA]</scope>
    <source>
        <strain evidence="3">CGMCC 1.12471</strain>
    </source>
</reference>
<feature type="signal peptide" evidence="1">
    <location>
        <begin position="1"/>
        <end position="26"/>
    </location>
</feature>
<comment type="caution">
    <text evidence="2">The sequence shown here is derived from an EMBL/GenBank/DDBJ whole genome shotgun (WGS) entry which is preliminary data.</text>
</comment>
<keyword evidence="1" id="KW-0732">Signal</keyword>
<keyword evidence="3" id="KW-1185">Reference proteome</keyword>